<dbReference type="Pfam" id="PF01841">
    <property type="entry name" value="Transglut_core"/>
    <property type="match status" value="1"/>
</dbReference>
<comment type="caution">
    <text evidence="2">The sequence shown here is derived from an EMBL/GenBank/DDBJ whole genome shotgun (WGS) entry which is preliminary data.</text>
</comment>
<evidence type="ECO:0000313" key="3">
    <source>
        <dbReference type="Proteomes" id="UP001642464"/>
    </source>
</evidence>
<sequence>MSSRRDAIVLVKKFAPGPLAAMPQQMINPLQPRRMRVVSLVLVFCGACVIVESGSPASADDAAVSKPTNDVVLRDDWYIVRMQEQRVGYSHVVETVRMVNDEPHYIVDSTFQMSLSRFGQRLKARMTLLTEEDAAGRLVRYTATSSNPPASQVTSTGVVQGEMLHITSHAGDSKTQKTVPLPLRVKSVHWADRQLRKNELEVGESVSFEVFEPQLGQVTTLTAKRLEDERREVWNGATKELTHVVMTQSLLPGLEEHLYLDEQMTPVVTSSSVLRMETFRVDRKEALKELPAADLDIAVETLIRVEPIERPHETKRVVYRVEVEGGWPADAVLEGGRQTLKRLDATTAELTVRRISPHDAAAGKSTLEVDPQFTTASRFLEVGDESVQRLAKQGVGEARTPVERALALEKFVHSVIDEKNFSTAMATASEVARSREGDCTEHAVLLAALLRASGIPSRVAIGLVYIPNGPAFGGHMWTEAYLGSTWVPLDATLGRGGVGAAHIKLSDSRGGGVAEESSTIPNPYVRAVGLLRRWYGDESRWLVRWDERLQAGRFIEAERLEDESFRESLDRELGWVLRLGRKQDYIVSSVPRLHFQRDYEVCGVEGPLQVVVEFYVVELYGQGAVQQLSMDGLNQWWSSSEIIAGRNNEEQPLWDWHQQLVVDADILSGSR</sequence>
<feature type="domain" description="Transglutaminase-like" evidence="1">
    <location>
        <begin position="431"/>
        <end position="493"/>
    </location>
</feature>
<organism evidence="2 3">
    <name type="scientific">Durusdinium trenchii</name>
    <dbReference type="NCBI Taxonomy" id="1381693"/>
    <lineage>
        <taxon>Eukaryota</taxon>
        <taxon>Sar</taxon>
        <taxon>Alveolata</taxon>
        <taxon>Dinophyceae</taxon>
        <taxon>Suessiales</taxon>
        <taxon>Symbiodiniaceae</taxon>
        <taxon>Durusdinium</taxon>
    </lineage>
</organism>
<dbReference type="SMART" id="SM00460">
    <property type="entry name" value="TGc"/>
    <property type="match status" value="1"/>
</dbReference>
<dbReference type="SUPFAM" id="SSF54001">
    <property type="entry name" value="Cysteine proteinases"/>
    <property type="match status" value="1"/>
</dbReference>
<keyword evidence="3" id="KW-1185">Reference proteome</keyword>
<dbReference type="InterPro" id="IPR038765">
    <property type="entry name" value="Papain-like_cys_pep_sf"/>
</dbReference>
<reference evidence="2 3" key="1">
    <citation type="submission" date="2024-02" db="EMBL/GenBank/DDBJ databases">
        <authorList>
            <person name="Chen Y."/>
            <person name="Shah S."/>
            <person name="Dougan E. K."/>
            <person name="Thang M."/>
            <person name="Chan C."/>
        </authorList>
    </citation>
    <scope>NUCLEOTIDE SEQUENCE [LARGE SCALE GENOMIC DNA]</scope>
</reference>
<name>A0ABP0QHQ1_9DINO</name>
<evidence type="ECO:0000313" key="2">
    <source>
        <dbReference type="EMBL" id="CAK9087158.1"/>
    </source>
</evidence>
<dbReference type="Proteomes" id="UP001642464">
    <property type="component" value="Unassembled WGS sequence"/>
</dbReference>
<dbReference type="Gene3D" id="3.10.620.30">
    <property type="match status" value="1"/>
</dbReference>
<dbReference type="PANTHER" id="PTHR33490:SF3">
    <property type="entry name" value="CONSERVED INTEGRAL MEMBRANE PROTEIN"/>
    <property type="match status" value="1"/>
</dbReference>
<gene>
    <name evidence="2" type="ORF">SCF082_LOCUS41204</name>
</gene>
<evidence type="ECO:0000259" key="1">
    <source>
        <dbReference type="SMART" id="SM00460"/>
    </source>
</evidence>
<dbReference type="EMBL" id="CAXAMM010039550">
    <property type="protein sequence ID" value="CAK9087158.1"/>
    <property type="molecule type" value="Genomic_DNA"/>
</dbReference>
<dbReference type="PANTHER" id="PTHR33490">
    <property type="entry name" value="BLR5614 PROTEIN-RELATED"/>
    <property type="match status" value="1"/>
</dbReference>
<dbReference type="InterPro" id="IPR002931">
    <property type="entry name" value="Transglutaminase-like"/>
</dbReference>
<proteinExistence type="predicted"/>
<accession>A0ABP0QHQ1</accession>
<protein>
    <submittedName>
        <fullName evidence="2">Transglutaminase-like superfamily protein</fullName>
    </submittedName>
</protein>